<dbReference type="PATRIC" id="fig|1008153.3.peg.3090"/>
<dbReference type="RefSeq" id="WP_066384097.1">
    <property type="nucleotide sequence ID" value="NZ_LTAZ01000011.1"/>
</dbReference>
<keyword evidence="1" id="KW-0472">Membrane</keyword>
<protein>
    <recommendedName>
        <fullName evidence="2">DUF1616 domain-containing protein</fullName>
    </recommendedName>
</protein>
<sequence length="351" mass="38380">MGRERTLWLLLPRPLRQFPADLTAVVGITLLTILVATVPVIRETPLRIGFGLVFVLFVPGYALVAALFPEKGERAVEESDVDRSGESGIDGIERTALSFGLSIAVVPLIGLVLNFTPWGIRLVPILLSVGGFTVIAASVAAVRRWELPAEERFAVPYRQWAGATRTELFEPDTQVDAVLNVLLVCALLLAMSSVAYAVAVPQQGESFSEFYLLTENDEGELVADGYPTEFVAGEPQSLIVGIGNQEHEPTEYSVVVQLQEVERTGGANDTGGEVTVNNREQLDTFQTQLDHNETWRQEHEVTPQTTGEDLRLVYLLYNGDVPANPTEDNAYRSTHLWISVAESESAAADES</sequence>
<dbReference type="InterPro" id="IPR014495">
    <property type="entry name" value="UCP018671"/>
</dbReference>
<proteinExistence type="predicted"/>
<comment type="caution">
    <text evidence="3">The sequence shown here is derived from an EMBL/GenBank/DDBJ whole genome shotgun (WGS) entry which is preliminary data.</text>
</comment>
<dbReference type="InterPro" id="IPR011674">
    <property type="entry name" value="DUF1616"/>
</dbReference>
<feature type="transmembrane region" description="Helical" evidence="1">
    <location>
        <begin position="96"/>
        <end position="115"/>
    </location>
</feature>
<accession>A0A151ABA5</accession>
<evidence type="ECO:0000259" key="2">
    <source>
        <dbReference type="Pfam" id="PF07760"/>
    </source>
</evidence>
<evidence type="ECO:0000313" key="4">
    <source>
        <dbReference type="Proteomes" id="UP000075321"/>
    </source>
</evidence>
<keyword evidence="1" id="KW-1133">Transmembrane helix</keyword>
<reference evidence="3 4" key="1">
    <citation type="submission" date="2016-02" db="EMBL/GenBank/DDBJ databases">
        <title>Genome sequence of Halalkalicoccus paucihalophilus DSM 24557.</title>
        <authorList>
            <person name="Poehlein A."/>
            <person name="Daniel R."/>
        </authorList>
    </citation>
    <scope>NUCLEOTIDE SEQUENCE [LARGE SCALE GENOMIC DNA]</scope>
    <source>
        <strain evidence="3 4">DSM 24557</strain>
    </source>
</reference>
<dbReference type="AlphaFoldDB" id="A0A151ABA5"/>
<organism evidence="3 4">
    <name type="scientific">Halalkalicoccus paucihalophilus</name>
    <dbReference type="NCBI Taxonomy" id="1008153"/>
    <lineage>
        <taxon>Archaea</taxon>
        <taxon>Methanobacteriati</taxon>
        <taxon>Methanobacteriota</taxon>
        <taxon>Stenosarchaea group</taxon>
        <taxon>Halobacteria</taxon>
        <taxon>Halobacteriales</taxon>
        <taxon>Halococcaceae</taxon>
        <taxon>Halalkalicoccus</taxon>
    </lineage>
</organism>
<keyword evidence="1" id="KW-0812">Transmembrane</keyword>
<keyword evidence="4" id="KW-1185">Reference proteome</keyword>
<evidence type="ECO:0000256" key="1">
    <source>
        <dbReference type="SAM" id="Phobius"/>
    </source>
</evidence>
<feature type="transmembrane region" description="Helical" evidence="1">
    <location>
        <begin position="122"/>
        <end position="142"/>
    </location>
</feature>
<feature type="domain" description="DUF1616" evidence="2">
    <location>
        <begin position="25"/>
        <end position="338"/>
    </location>
</feature>
<feature type="transmembrane region" description="Helical" evidence="1">
    <location>
        <begin position="20"/>
        <end position="41"/>
    </location>
</feature>
<dbReference type="Proteomes" id="UP000075321">
    <property type="component" value="Unassembled WGS sequence"/>
</dbReference>
<feature type="transmembrane region" description="Helical" evidence="1">
    <location>
        <begin position="48"/>
        <end position="68"/>
    </location>
</feature>
<dbReference type="Pfam" id="PF07760">
    <property type="entry name" value="DUF1616"/>
    <property type="match status" value="1"/>
</dbReference>
<dbReference type="EMBL" id="LTAZ01000011">
    <property type="protein sequence ID" value="KYH24893.1"/>
    <property type="molecule type" value="Genomic_DNA"/>
</dbReference>
<feature type="transmembrane region" description="Helical" evidence="1">
    <location>
        <begin position="177"/>
        <end position="199"/>
    </location>
</feature>
<dbReference type="PIRSF" id="PIRSF018671">
    <property type="entry name" value="UCP018671"/>
    <property type="match status" value="1"/>
</dbReference>
<evidence type="ECO:0000313" key="3">
    <source>
        <dbReference type="EMBL" id="KYH24893.1"/>
    </source>
</evidence>
<gene>
    <name evidence="3" type="ORF">HAPAU_29850</name>
</gene>
<dbReference type="OrthoDB" id="82282at2157"/>
<name>A0A151ABA5_9EURY</name>